<feature type="transmembrane region" description="Helical" evidence="1">
    <location>
        <begin position="18"/>
        <end position="36"/>
    </location>
</feature>
<reference evidence="3" key="3">
    <citation type="submission" date="2024-02" db="UniProtKB">
        <authorList>
            <consortium name="WormBaseParasite"/>
        </authorList>
    </citation>
    <scope>IDENTIFICATION</scope>
    <source>
        <strain evidence="3">pt0022</strain>
    </source>
</reference>
<evidence type="ECO:0000313" key="3">
    <source>
        <dbReference type="WBParaSite" id="mrna-Wban_10958"/>
    </source>
</evidence>
<keyword evidence="1" id="KW-0812">Transmembrane</keyword>
<sequence length="113" mass="12868">MENINSLRTLSPMMTFHSLFRGLYLVGVFMFFAFRLKSSVGNAIHMEGSSTTNSIIRTDLTIVVQENCRKAVELKGNEAANHYYVCILMLFFNFENLICIFQTIFGTPAKRNA</sequence>
<protein>
    <submittedName>
        <fullName evidence="3">Uncharacterized protein</fullName>
    </submittedName>
</protein>
<dbReference type="Proteomes" id="UP000093561">
    <property type="component" value="Unassembled WGS sequence"/>
</dbReference>
<organism evidence="2 3">
    <name type="scientific">Wuchereria bancrofti</name>
    <dbReference type="NCBI Taxonomy" id="6293"/>
    <lineage>
        <taxon>Eukaryota</taxon>
        <taxon>Metazoa</taxon>
        <taxon>Ecdysozoa</taxon>
        <taxon>Nematoda</taxon>
        <taxon>Chromadorea</taxon>
        <taxon>Rhabditida</taxon>
        <taxon>Spirurina</taxon>
        <taxon>Spiruromorpha</taxon>
        <taxon>Filarioidea</taxon>
        <taxon>Onchocercidae</taxon>
        <taxon>Wuchereria</taxon>
    </lineage>
</organism>
<keyword evidence="1" id="KW-0472">Membrane</keyword>
<dbReference type="AlphaFoldDB" id="A0AAF5Q5R7"/>
<dbReference type="WBParaSite" id="mrna-Wban_10958">
    <property type="protein sequence ID" value="mrna-Wban_10958"/>
    <property type="gene ID" value="Wban_10958"/>
</dbReference>
<feature type="transmembrane region" description="Helical" evidence="1">
    <location>
        <begin position="83"/>
        <end position="105"/>
    </location>
</feature>
<evidence type="ECO:0000313" key="2">
    <source>
        <dbReference type="Proteomes" id="UP000093561"/>
    </source>
</evidence>
<proteinExistence type="predicted"/>
<evidence type="ECO:0000256" key="1">
    <source>
        <dbReference type="SAM" id="Phobius"/>
    </source>
</evidence>
<reference evidence="2" key="1">
    <citation type="submission" date="2015-03" db="EMBL/GenBank/DDBJ databases">
        <title>Wuchereria bancrofti Genome Sequencing Papua New Guinea Strain.</title>
        <authorList>
            <person name="Small S.T."/>
            <person name="Serre D."/>
            <person name="Zimmerman P.A."/>
        </authorList>
    </citation>
    <scope>NUCLEOTIDE SEQUENCE [LARGE SCALE GENOMIC DNA]</scope>
    <source>
        <strain evidence="2">pt0022</strain>
    </source>
</reference>
<accession>A0AAF5Q5R7</accession>
<reference evidence="2" key="2">
    <citation type="journal article" date="2016" name="Mol. Ecol.">
        <title>Population genomics of the filarial nematode parasite Wuchereria bancrofti from mosquitoes.</title>
        <authorList>
            <person name="Small S.T."/>
            <person name="Reimer L.J."/>
            <person name="Tisch D.J."/>
            <person name="King C.L."/>
            <person name="Christensen B.M."/>
            <person name="Siba P.M."/>
            <person name="Kazura J.W."/>
            <person name="Serre D."/>
            <person name="Zimmerman P.A."/>
        </authorList>
    </citation>
    <scope>NUCLEOTIDE SEQUENCE</scope>
    <source>
        <strain evidence="2">pt0022</strain>
    </source>
</reference>
<name>A0AAF5Q5R7_WUCBA</name>
<keyword evidence="1" id="KW-1133">Transmembrane helix</keyword>